<reference evidence="1 2" key="1">
    <citation type="submission" date="2019-03" db="EMBL/GenBank/DDBJ databases">
        <title>Subsurface microbial communities from deep shales in Ohio and West Virginia, USA.</title>
        <authorList>
            <person name="Wrighton K."/>
        </authorList>
    </citation>
    <scope>NUCLEOTIDE SEQUENCE [LARGE SCALE GENOMIC DNA]</scope>
    <source>
        <strain evidence="1 2">MSL 6dP</strain>
    </source>
</reference>
<dbReference type="EMBL" id="SOEG01000050">
    <property type="protein sequence ID" value="TDX44584.1"/>
    <property type="molecule type" value="Genomic_DNA"/>
</dbReference>
<protein>
    <submittedName>
        <fullName evidence="1">Uncharacterized protein</fullName>
    </submittedName>
</protein>
<name>A0A4R8GMW1_9FIRM</name>
<accession>A0A4R8GMW1</accession>
<dbReference type="AlphaFoldDB" id="A0A4R8GMW1"/>
<comment type="caution">
    <text evidence="1">The sequence shown here is derived from an EMBL/GenBank/DDBJ whole genome shotgun (WGS) entry which is preliminary data.</text>
</comment>
<dbReference type="Proteomes" id="UP000295832">
    <property type="component" value="Unassembled WGS sequence"/>
</dbReference>
<keyword evidence="2" id="KW-1185">Reference proteome</keyword>
<dbReference type="RefSeq" id="WP_134119036.1">
    <property type="nucleotide sequence ID" value="NZ_SOEG01000050.1"/>
</dbReference>
<sequence>MFKRELSEEYQKVRRYSYNLIGILRELDSAMDEVEERWERRLLREKYPYGLPPIWHITPLISNWVFDSRKYEQEKGYILSTDLTQEQLCEKFETILKDPIHEINDYKICIKEHCFVQFEETKENLEGFFSLIRDNRIYIKESQIWDIAQRKGNDRKDAVLFAIKQDQIDNSRIEIISPAYRYL</sequence>
<proteinExistence type="predicted"/>
<evidence type="ECO:0000313" key="1">
    <source>
        <dbReference type="EMBL" id="TDX44584.1"/>
    </source>
</evidence>
<gene>
    <name evidence="1" type="ORF">C7959_1508</name>
</gene>
<organism evidence="1 2">
    <name type="scientific">Orenia marismortui</name>
    <dbReference type="NCBI Taxonomy" id="46469"/>
    <lineage>
        <taxon>Bacteria</taxon>
        <taxon>Bacillati</taxon>
        <taxon>Bacillota</taxon>
        <taxon>Clostridia</taxon>
        <taxon>Halanaerobiales</taxon>
        <taxon>Halobacteroidaceae</taxon>
        <taxon>Orenia</taxon>
    </lineage>
</organism>
<evidence type="ECO:0000313" key="2">
    <source>
        <dbReference type="Proteomes" id="UP000295832"/>
    </source>
</evidence>